<feature type="region of interest" description="Disordered" evidence="1">
    <location>
        <begin position="1"/>
        <end position="41"/>
    </location>
</feature>
<name>A0A314UV70_PRUYE</name>
<sequence>MKTAESPLVHPKSPALATPLAHLRQRSTKENSTAPVSSGGNVVTESVNIAVDCEPAKENLENPVKCDGGAGKSETCSVHSISREEEGFF</sequence>
<comment type="caution">
    <text evidence="2">The sequence shown here is derived from an EMBL/GenBank/DDBJ whole genome shotgun (WGS) entry which is preliminary data.</text>
</comment>
<dbReference type="EMBL" id="PJQY01003075">
    <property type="protein sequence ID" value="PQM40434.1"/>
    <property type="molecule type" value="Genomic_DNA"/>
</dbReference>
<evidence type="ECO:0000313" key="2">
    <source>
        <dbReference type="EMBL" id="PQM40434.1"/>
    </source>
</evidence>
<protein>
    <submittedName>
        <fullName evidence="2">Uncharacterized protein</fullName>
    </submittedName>
</protein>
<gene>
    <name evidence="2" type="ORF">Pyn_34333</name>
</gene>
<keyword evidence="3" id="KW-1185">Reference proteome</keyword>
<organism evidence="2 3">
    <name type="scientific">Prunus yedoensis var. nudiflora</name>
    <dbReference type="NCBI Taxonomy" id="2094558"/>
    <lineage>
        <taxon>Eukaryota</taxon>
        <taxon>Viridiplantae</taxon>
        <taxon>Streptophyta</taxon>
        <taxon>Embryophyta</taxon>
        <taxon>Tracheophyta</taxon>
        <taxon>Spermatophyta</taxon>
        <taxon>Magnoliopsida</taxon>
        <taxon>eudicotyledons</taxon>
        <taxon>Gunneridae</taxon>
        <taxon>Pentapetalae</taxon>
        <taxon>rosids</taxon>
        <taxon>fabids</taxon>
        <taxon>Rosales</taxon>
        <taxon>Rosaceae</taxon>
        <taxon>Amygdaloideae</taxon>
        <taxon>Amygdaleae</taxon>
        <taxon>Prunus</taxon>
    </lineage>
</organism>
<evidence type="ECO:0000256" key="1">
    <source>
        <dbReference type="SAM" id="MobiDB-lite"/>
    </source>
</evidence>
<dbReference type="Proteomes" id="UP000250321">
    <property type="component" value="Unassembled WGS sequence"/>
</dbReference>
<feature type="region of interest" description="Disordered" evidence="1">
    <location>
        <begin position="67"/>
        <end position="89"/>
    </location>
</feature>
<proteinExistence type="predicted"/>
<accession>A0A314UV70</accession>
<dbReference type="AlphaFoldDB" id="A0A314UV70"/>
<reference evidence="2 3" key="1">
    <citation type="submission" date="2018-02" db="EMBL/GenBank/DDBJ databases">
        <title>Draft genome of wild Prunus yedoensis var. nudiflora.</title>
        <authorList>
            <person name="Baek S."/>
            <person name="Kim J.-H."/>
            <person name="Choi K."/>
            <person name="Kim G.-B."/>
            <person name="Cho A."/>
            <person name="Jang H."/>
            <person name="Shin C.-H."/>
            <person name="Yu H.-J."/>
            <person name="Mun J.-H."/>
        </authorList>
    </citation>
    <scope>NUCLEOTIDE SEQUENCE [LARGE SCALE GENOMIC DNA]</scope>
    <source>
        <strain evidence="3">cv. Jeju island</strain>
        <tissue evidence="2">Leaf</tissue>
    </source>
</reference>
<evidence type="ECO:0000313" key="3">
    <source>
        <dbReference type="Proteomes" id="UP000250321"/>
    </source>
</evidence>
<feature type="compositionally biased region" description="Polar residues" evidence="1">
    <location>
        <begin position="30"/>
        <end position="41"/>
    </location>
</feature>